<accession>A0A9X0HLD1</accession>
<dbReference type="AlphaFoldDB" id="A0A9X0HLD1"/>
<protein>
    <recommendedName>
        <fullName evidence="3">STAS/SEC14 domain-containing protein</fullName>
    </recommendedName>
</protein>
<sequence length="137" mass="15478">MIENSTIQLQYRPDLHVLVARWTAQSASDAIEAGYQALEQATQQYQAHRLLVDVRRRPVPTPEQAHWIAHVWLPQVAAACSPVRLRLAYLLSPAYEHSLQNAPSLQPSLQAVLAPNLPYDLRTFVEESAAMEWLQQG</sequence>
<gene>
    <name evidence="1" type="ORF">ASU33_07945</name>
</gene>
<dbReference type="OrthoDB" id="884362at2"/>
<evidence type="ECO:0000313" key="2">
    <source>
        <dbReference type="Proteomes" id="UP000054223"/>
    </source>
</evidence>
<comment type="caution">
    <text evidence="1">The sequence shown here is derived from an EMBL/GenBank/DDBJ whole genome shotgun (WGS) entry which is preliminary data.</text>
</comment>
<keyword evidence="2" id="KW-1185">Reference proteome</keyword>
<dbReference type="Proteomes" id="UP000054223">
    <property type="component" value="Unassembled WGS sequence"/>
</dbReference>
<dbReference type="EMBL" id="LNAL01000006">
    <property type="protein sequence ID" value="KUG08120.1"/>
    <property type="molecule type" value="Genomic_DNA"/>
</dbReference>
<dbReference type="RefSeq" id="WP_059069241.1">
    <property type="nucleotide sequence ID" value="NZ_LNAL01000006.1"/>
</dbReference>
<evidence type="ECO:0000313" key="1">
    <source>
        <dbReference type="EMBL" id="KUG08120.1"/>
    </source>
</evidence>
<name>A0A9X0HLD1_SOLP1</name>
<organism evidence="1 2">
    <name type="scientific">Solirubrum puertoriconensis</name>
    <dbReference type="NCBI Taxonomy" id="1751427"/>
    <lineage>
        <taxon>Bacteria</taxon>
        <taxon>Pseudomonadati</taxon>
        <taxon>Bacteroidota</taxon>
        <taxon>Cytophagia</taxon>
        <taxon>Cytophagales</taxon>
    </lineage>
</organism>
<evidence type="ECO:0008006" key="3">
    <source>
        <dbReference type="Google" id="ProtNLM"/>
    </source>
</evidence>
<reference evidence="1 2" key="1">
    <citation type="submission" date="2015-11" db="EMBL/GenBank/DDBJ databases">
        <title>Solirubrum puertoriconensis gen. nov. an environmental bacteria isolated in Puerto Rico.</title>
        <authorList>
            <person name="Cuebas-Irizarry M.F."/>
            <person name="Montalvo-Rodriguez R."/>
        </authorList>
    </citation>
    <scope>NUCLEOTIDE SEQUENCE [LARGE SCALE GENOMIC DNA]</scope>
    <source>
        <strain evidence="1 2">MC1A</strain>
    </source>
</reference>
<proteinExistence type="predicted"/>